<evidence type="ECO:0000256" key="4">
    <source>
        <dbReference type="ARBA" id="ARBA00022692"/>
    </source>
</evidence>
<keyword evidence="3" id="KW-1003">Cell membrane</keyword>
<reference evidence="9 10" key="1">
    <citation type="submission" date="2017-04" db="EMBL/GenBank/DDBJ databases">
        <authorList>
            <person name="Afonso C.L."/>
            <person name="Miller P.J."/>
            <person name="Scott M.A."/>
            <person name="Spackman E."/>
            <person name="Goraichik I."/>
            <person name="Dimitrov K.M."/>
            <person name="Suarez D.L."/>
            <person name="Swayne D.E."/>
        </authorList>
    </citation>
    <scope>NUCLEOTIDE SEQUENCE [LARGE SCALE GENOMIC DNA]</scope>
    <source>
        <strain evidence="9 10">11</strain>
    </source>
</reference>
<keyword evidence="2 7" id="KW-0813">Transport</keyword>
<dbReference type="PANTHER" id="PTHR30193:SF37">
    <property type="entry name" value="INNER MEMBRANE ABC TRANSPORTER PERMEASE PROTEIN YCJO"/>
    <property type="match status" value="1"/>
</dbReference>
<evidence type="ECO:0000256" key="1">
    <source>
        <dbReference type="ARBA" id="ARBA00004651"/>
    </source>
</evidence>
<dbReference type="PROSITE" id="PS50928">
    <property type="entry name" value="ABC_TM1"/>
    <property type="match status" value="1"/>
</dbReference>
<evidence type="ECO:0000256" key="3">
    <source>
        <dbReference type="ARBA" id="ARBA00022475"/>
    </source>
</evidence>
<evidence type="ECO:0000256" key="7">
    <source>
        <dbReference type="RuleBase" id="RU363032"/>
    </source>
</evidence>
<dbReference type="Proteomes" id="UP000193834">
    <property type="component" value="Unassembled WGS sequence"/>
</dbReference>
<keyword evidence="4 7" id="KW-0812">Transmembrane</keyword>
<feature type="transmembrane region" description="Helical" evidence="7">
    <location>
        <begin position="181"/>
        <end position="202"/>
    </location>
</feature>
<dbReference type="CDD" id="cd06261">
    <property type="entry name" value="TM_PBP2"/>
    <property type="match status" value="1"/>
</dbReference>
<organism evidence="9 10">
    <name type="scientific">Paenibacillus aquistagni</name>
    <dbReference type="NCBI Taxonomy" id="1852522"/>
    <lineage>
        <taxon>Bacteria</taxon>
        <taxon>Bacillati</taxon>
        <taxon>Bacillota</taxon>
        <taxon>Bacilli</taxon>
        <taxon>Bacillales</taxon>
        <taxon>Paenibacillaceae</taxon>
        <taxon>Paenibacillus</taxon>
    </lineage>
</organism>
<dbReference type="STRING" id="1852522.SAMN06295960_4691"/>
<feature type="transmembrane region" description="Helical" evidence="7">
    <location>
        <begin position="287"/>
        <end position="307"/>
    </location>
</feature>
<dbReference type="Pfam" id="PF00528">
    <property type="entry name" value="BPD_transp_1"/>
    <property type="match status" value="1"/>
</dbReference>
<dbReference type="InterPro" id="IPR035906">
    <property type="entry name" value="MetI-like_sf"/>
</dbReference>
<feature type="transmembrane region" description="Helical" evidence="7">
    <location>
        <begin position="97"/>
        <end position="118"/>
    </location>
</feature>
<dbReference type="Gene3D" id="1.10.3720.10">
    <property type="entry name" value="MetI-like"/>
    <property type="match status" value="1"/>
</dbReference>
<accession>A0A1X7LX19</accession>
<dbReference type="AlphaFoldDB" id="A0A1X7LX19"/>
<evidence type="ECO:0000313" key="10">
    <source>
        <dbReference type="Proteomes" id="UP000193834"/>
    </source>
</evidence>
<dbReference type="InterPro" id="IPR000515">
    <property type="entry name" value="MetI-like"/>
</dbReference>
<dbReference type="OrthoDB" id="9788108at2"/>
<evidence type="ECO:0000256" key="6">
    <source>
        <dbReference type="ARBA" id="ARBA00023136"/>
    </source>
</evidence>
<evidence type="ECO:0000313" key="9">
    <source>
        <dbReference type="EMBL" id="SMG58385.1"/>
    </source>
</evidence>
<dbReference type="RefSeq" id="WP_085498598.1">
    <property type="nucleotide sequence ID" value="NZ_FXAZ01000009.1"/>
</dbReference>
<dbReference type="SUPFAM" id="SSF161098">
    <property type="entry name" value="MetI-like"/>
    <property type="match status" value="1"/>
</dbReference>
<comment type="similarity">
    <text evidence="7">Belongs to the binding-protein-dependent transport system permease family.</text>
</comment>
<feature type="transmembrane region" description="Helical" evidence="7">
    <location>
        <begin position="233"/>
        <end position="253"/>
    </location>
</feature>
<comment type="subcellular location">
    <subcellularLocation>
        <location evidence="1 7">Cell membrane</location>
        <topology evidence="1 7">Multi-pass membrane protein</topology>
    </subcellularLocation>
</comment>
<feature type="domain" description="ABC transmembrane type-1" evidence="8">
    <location>
        <begin position="93"/>
        <end position="306"/>
    </location>
</feature>
<keyword evidence="5 7" id="KW-1133">Transmembrane helix</keyword>
<feature type="transmembrane region" description="Helical" evidence="7">
    <location>
        <begin position="130"/>
        <end position="150"/>
    </location>
</feature>
<keyword evidence="10" id="KW-1185">Reference proteome</keyword>
<name>A0A1X7LX19_9BACL</name>
<dbReference type="EMBL" id="FXAZ01000009">
    <property type="protein sequence ID" value="SMG58385.1"/>
    <property type="molecule type" value="Genomic_DNA"/>
</dbReference>
<gene>
    <name evidence="9" type="ORF">SAMN06295960_4691</name>
</gene>
<proteinExistence type="inferred from homology"/>
<protein>
    <submittedName>
        <fullName evidence="9">Carbohydrate ABC transporter membrane protein 1, CUT1 family</fullName>
    </submittedName>
</protein>
<keyword evidence="6 7" id="KW-0472">Membrane</keyword>
<evidence type="ECO:0000259" key="8">
    <source>
        <dbReference type="PROSITE" id="PS50928"/>
    </source>
</evidence>
<feature type="transmembrane region" description="Helical" evidence="7">
    <location>
        <begin position="31"/>
        <end position="60"/>
    </location>
</feature>
<dbReference type="InterPro" id="IPR051393">
    <property type="entry name" value="ABC_transporter_permease"/>
</dbReference>
<dbReference type="GO" id="GO:0055085">
    <property type="term" value="P:transmembrane transport"/>
    <property type="evidence" value="ECO:0007669"/>
    <property type="project" value="InterPro"/>
</dbReference>
<evidence type="ECO:0000256" key="5">
    <source>
        <dbReference type="ARBA" id="ARBA00022989"/>
    </source>
</evidence>
<evidence type="ECO:0000256" key="2">
    <source>
        <dbReference type="ARBA" id="ARBA00022448"/>
    </source>
</evidence>
<sequence length="315" mass="35348">MERTEISYQSPKQPVVSRKKKFWTPQRKEALIGWLFLMPEIVGMLLLNVFALGFSLYLSFTSWDLLSGLSGIKFSGLQNYIHLFQDPTIWKALSNNLFFTVLTVPVPIAVALVLAVVIHSKVYFKDYFKVVFFIPYISSIIAVAAVWSVLFHPSLGPINQILMDLGVSNPPKWLVDPKTSLIAVAMISAWAGLGYTIIIYIAGLSNISNELYEAADIDGATGMKKFFKITIPLLRPTTFFLLITMLIGSFKVFDIISYLTEGGPDNSSTVIVFRIYQEGFVNYNMGYASAISWLLFAIIGLITAATWKMRQEESF</sequence>
<dbReference type="GO" id="GO:0005886">
    <property type="term" value="C:plasma membrane"/>
    <property type="evidence" value="ECO:0007669"/>
    <property type="project" value="UniProtKB-SubCell"/>
</dbReference>
<dbReference type="PANTHER" id="PTHR30193">
    <property type="entry name" value="ABC TRANSPORTER PERMEASE PROTEIN"/>
    <property type="match status" value="1"/>
</dbReference>